<name>A0A3A1PIG7_9SPHN</name>
<keyword evidence="4 6" id="KW-1133">Transmembrane helix</keyword>
<dbReference type="PANTHER" id="PTHR10057">
    <property type="entry name" value="PERIPHERAL-TYPE BENZODIAZEPINE RECEPTOR"/>
    <property type="match status" value="1"/>
</dbReference>
<accession>A0A3A1PIG7</accession>
<feature type="transmembrane region" description="Helical" evidence="6">
    <location>
        <begin position="114"/>
        <end position="136"/>
    </location>
</feature>
<feature type="transmembrane region" description="Helical" evidence="6">
    <location>
        <begin position="89"/>
        <end position="108"/>
    </location>
</feature>
<protein>
    <submittedName>
        <fullName evidence="7">Tryptophan-rich sensory protein</fullName>
    </submittedName>
</protein>
<evidence type="ECO:0000256" key="3">
    <source>
        <dbReference type="ARBA" id="ARBA00022692"/>
    </source>
</evidence>
<evidence type="ECO:0000256" key="6">
    <source>
        <dbReference type="SAM" id="Phobius"/>
    </source>
</evidence>
<dbReference type="Pfam" id="PF03073">
    <property type="entry name" value="TspO_MBR"/>
    <property type="match status" value="1"/>
</dbReference>
<dbReference type="FunFam" id="1.20.1260.100:FF:000001">
    <property type="entry name" value="translocator protein 2"/>
    <property type="match status" value="1"/>
</dbReference>
<keyword evidence="3 6" id="KW-0812">Transmembrane</keyword>
<dbReference type="RefSeq" id="WP_119591115.1">
    <property type="nucleotide sequence ID" value="NZ_QXFM01000002.1"/>
</dbReference>
<dbReference type="PANTHER" id="PTHR10057:SF0">
    <property type="entry name" value="TRANSLOCATOR PROTEIN"/>
    <property type="match status" value="1"/>
</dbReference>
<sequence>MNRLASPAQLRASLMRWSLFLVPAVLLLGFMSGQLAGSGGDNPWFAQLTKPGTFPPPAAFGIVWSILYVLMGLAAAGVCSAFGSRFRTAAVIAFVVQLCLNLLWSPMFFLWHNIAGALVVIALLDLAVLVTIYLFFQVRRWAGLLLLPYLAWILFATLLNFQFLQQNPDASNDAPNNAVQRIEMR</sequence>
<dbReference type="OrthoDB" id="9795496at2"/>
<reference evidence="7 8" key="1">
    <citation type="submission" date="2018-08" db="EMBL/GenBank/DDBJ databases">
        <title>Erythrobacter zhengii sp.nov., a bacterium isolated from deep-sea sediment.</title>
        <authorList>
            <person name="Fang C."/>
            <person name="Wu Y.-H."/>
            <person name="Sun C."/>
            <person name="Wang H."/>
            <person name="Cheng H."/>
            <person name="Meng F.-X."/>
            <person name="Wang C.-S."/>
            <person name="Xu X.-W."/>
        </authorList>
    </citation>
    <scope>NUCLEOTIDE SEQUENCE [LARGE SCALE GENOMIC DNA]</scope>
    <source>
        <strain evidence="7 8">CCTCC AB 2015396</strain>
    </source>
</reference>
<comment type="caution">
    <text evidence="7">The sequence shown here is derived from an EMBL/GenBank/DDBJ whole genome shotgun (WGS) entry which is preliminary data.</text>
</comment>
<evidence type="ECO:0000313" key="7">
    <source>
        <dbReference type="EMBL" id="RIV93401.1"/>
    </source>
</evidence>
<keyword evidence="8" id="KW-1185">Reference proteome</keyword>
<organism evidence="7 8">
    <name type="scientific">Aurantiacibacter xanthus</name>
    <dbReference type="NCBI Taxonomy" id="1784712"/>
    <lineage>
        <taxon>Bacteria</taxon>
        <taxon>Pseudomonadati</taxon>
        <taxon>Pseudomonadota</taxon>
        <taxon>Alphaproteobacteria</taxon>
        <taxon>Sphingomonadales</taxon>
        <taxon>Erythrobacteraceae</taxon>
        <taxon>Aurantiacibacter</taxon>
    </lineage>
</organism>
<dbReference type="AlphaFoldDB" id="A0A3A1PIG7"/>
<evidence type="ECO:0000256" key="5">
    <source>
        <dbReference type="ARBA" id="ARBA00023136"/>
    </source>
</evidence>
<keyword evidence="5 6" id="KW-0472">Membrane</keyword>
<dbReference type="InterPro" id="IPR038330">
    <property type="entry name" value="TspO/MBR-related_sf"/>
</dbReference>
<dbReference type="PIRSF" id="PIRSF005859">
    <property type="entry name" value="PBR"/>
    <property type="match status" value="1"/>
</dbReference>
<evidence type="ECO:0000256" key="2">
    <source>
        <dbReference type="ARBA" id="ARBA00007524"/>
    </source>
</evidence>
<comment type="similarity">
    <text evidence="2">Belongs to the TspO/BZRP family.</text>
</comment>
<evidence type="ECO:0000256" key="4">
    <source>
        <dbReference type="ARBA" id="ARBA00022989"/>
    </source>
</evidence>
<dbReference type="GO" id="GO:0033013">
    <property type="term" value="P:tetrapyrrole metabolic process"/>
    <property type="evidence" value="ECO:0007669"/>
    <property type="project" value="UniProtKB-ARBA"/>
</dbReference>
<feature type="transmembrane region" description="Helical" evidence="6">
    <location>
        <begin position="143"/>
        <end position="163"/>
    </location>
</feature>
<dbReference type="CDD" id="cd15904">
    <property type="entry name" value="TSPO_MBR"/>
    <property type="match status" value="1"/>
</dbReference>
<dbReference type="InterPro" id="IPR004307">
    <property type="entry name" value="TspO_MBR"/>
</dbReference>
<evidence type="ECO:0000256" key="1">
    <source>
        <dbReference type="ARBA" id="ARBA00004141"/>
    </source>
</evidence>
<dbReference type="GO" id="GO:0016020">
    <property type="term" value="C:membrane"/>
    <property type="evidence" value="ECO:0007669"/>
    <property type="project" value="UniProtKB-SubCell"/>
</dbReference>
<proteinExistence type="inferred from homology"/>
<dbReference type="Gene3D" id="1.20.1260.100">
    <property type="entry name" value="TspO/MBR protein"/>
    <property type="match status" value="1"/>
</dbReference>
<dbReference type="Proteomes" id="UP000265366">
    <property type="component" value="Unassembled WGS sequence"/>
</dbReference>
<dbReference type="EMBL" id="QXFM01000002">
    <property type="protein sequence ID" value="RIV93401.1"/>
    <property type="molecule type" value="Genomic_DNA"/>
</dbReference>
<comment type="subcellular location">
    <subcellularLocation>
        <location evidence="1">Membrane</location>
        <topology evidence="1">Multi-pass membrane protein</topology>
    </subcellularLocation>
</comment>
<feature type="transmembrane region" description="Helical" evidence="6">
    <location>
        <begin position="62"/>
        <end position="82"/>
    </location>
</feature>
<evidence type="ECO:0000313" key="8">
    <source>
        <dbReference type="Proteomes" id="UP000265366"/>
    </source>
</evidence>
<gene>
    <name evidence="7" type="ORF">D2V17_00095</name>
</gene>